<feature type="region of interest" description="Disordered" evidence="5">
    <location>
        <begin position="133"/>
        <end position="155"/>
    </location>
</feature>
<evidence type="ECO:0000256" key="6">
    <source>
        <dbReference type="SAM" id="SignalP"/>
    </source>
</evidence>
<feature type="signal peptide" evidence="6">
    <location>
        <begin position="1"/>
        <end position="28"/>
    </location>
</feature>
<dbReference type="RefSeq" id="WP_183332217.1">
    <property type="nucleotide sequence ID" value="NZ_JACHZF010000016.1"/>
</dbReference>
<evidence type="ECO:0000256" key="4">
    <source>
        <dbReference type="ARBA" id="ARBA00038168"/>
    </source>
</evidence>
<organism evidence="8 9">
    <name type="scientific">Halomonas campaniensis</name>
    <dbReference type="NCBI Taxonomy" id="213554"/>
    <lineage>
        <taxon>Bacteria</taxon>
        <taxon>Pseudomonadati</taxon>
        <taxon>Pseudomonadota</taxon>
        <taxon>Gammaproteobacteria</taxon>
        <taxon>Oceanospirillales</taxon>
        <taxon>Halomonadaceae</taxon>
        <taxon>Halomonas</taxon>
    </lineage>
</organism>
<dbReference type="PROSITE" id="PS50255">
    <property type="entry name" value="CYTOCHROME_B5_2"/>
    <property type="match status" value="1"/>
</dbReference>
<dbReference type="EMBL" id="JACHZF010000016">
    <property type="protein sequence ID" value="MBB3331511.1"/>
    <property type="molecule type" value="Genomic_DNA"/>
</dbReference>
<dbReference type="GO" id="GO:0046872">
    <property type="term" value="F:metal ion binding"/>
    <property type="evidence" value="ECO:0007669"/>
    <property type="project" value="UniProtKB-KW"/>
</dbReference>
<evidence type="ECO:0000256" key="3">
    <source>
        <dbReference type="ARBA" id="ARBA00023004"/>
    </source>
</evidence>
<keyword evidence="3" id="KW-0408">Iron</keyword>
<keyword evidence="1" id="KW-0349">Heme</keyword>
<evidence type="ECO:0000256" key="5">
    <source>
        <dbReference type="SAM" id="MobiDB-lite"/>
    </source>
</evidence>
<dbReference type="GO" id="GO:0016020">
    <property type="term" value="C:membrane"/>
    <property type="evidence" value="ECO:0007669"/>
    <property type="project" value="TreeGrafter"/>
</dbReference>
<name>A0A7W5K411_9GAMM</name>
<keyword evidence="6" id="KW-0732">Signal</keyword>
<dbReference type="GO" id="GO:0020037">
    <property type="term" value="F:heme binding"/>
    <property type="evidence" value="ECO:0007669"/>
    <property type="project" value="TreeGrafter"/>
</dbReference>
<dbReference type="SMART" id="SM01117">
    <property type="entry name" value="Cyt-b5"/>
    <property type="match status" value="1"/>
</dbReference>
<dbReference type="InterPro" id="IPR001199">
    <property type="entry name" value="Cyt_B5-like_heme/steroid-bd"/>
</dbReference>
<dbReference type="Pfam" id="PF00173">
    <property type="entry name" value="Cyt-b5"/>
    <property type="match status" value="1"/>
</dbReference>
<feature type="chain" id="PRO_5031556195" description="Cytochrome b5 heme-binding domain-containing protein" evidence="6">
    <location>
        <begin position="29"/>
        <end position="286"/>
    </location>
</feature>
<reference evidence="8 9" key="1">
    <citation type="submission" date="2020-08" db="EMBL/GenBank/DDBJ databases">
        <title>Genomic Encyclopedia of Archaeal and Bacterial Type Strains, Phase II (KMG-II): from individual species to whole genera.</title>
        <authorList>
            <person name="Goeker M."/>
        </authorList>
    </citation>
    <scope>NUCLEOTIDE SEQUENCE [LARGE SCALE GENOMIC DNA]</scope>
    <source>
        <strain evidence="8 9">5AG</strain>
    </source>
</reference>
<gene>
    <name evidence="8" type="ORF">BDK63_002394</name>
</gene>
<dbReference type="InterPro" id="IPR050668">
    <property type="entry name" value="Cytochrome_b5"/>
</dbReference>
<comment type="similarity">
    <text evidence="4">Belongs to the cytochrome b5 family.</text>
</comment>
<dbReference type="AlphaFoldDB" id="A0A7W5K411"/>
<keyword evidence="9" id="KW-1185">Reference proteome</keyword>
<accession>A0A7W5K411</accession>
<feature type="domain" description="Cytochrome b5 heme-binding" evidence="7">
    <location>
        <begin position="40"/>
        <end position="120"/>
    </location>
</feature>
<dbReference type="SUPFAM" id="SSF55856">
    <property type="entry name" value="Cytochrome b5-like heme/steroid binding domain"/>
    <property type="match status" value="1"/>
</dbReference>
<protein>
    <recommendedName>
        <fullName evidence="7">Cytochrome b5 heme-binding domain-containing protein</fullName>
    </recommendedName>
</protein>
<keyword evidence="2" id="KW-0479">Metal-binding</keyword>
<evidence type="ECO:0000313" key="9">
    <source>
        <dbReference type="Proteomes" id="UP000553442"/>
    </source>
</evidence>
<dbReference type="Proteomes" id="UP000553442">
    <property type="component" value="Unassembled WGS sequence"/>
</dbReference>
<comment type="caution">
    <text evidence="8">The sequence shown here is derived from an EMBL/GenBank/DDBJ whole genome shotgun (WGS) entry which is preliminary data.</text>
</comment>
<evidence type="ECO:0000313" key="8">
    <source>
        <dbReference type="EMBL" id="MBB3331511.1"/>
    </source>
</evidence>
<dbReference type="PANTHER" id="PTHR19359">
    <property type="entry name" value="CYTOCHROME B5"/>
    <property type="match status" value="1"/>
</dbReference>
<dbReference type="Gene3D" id="3.10.120.10">
    <property type="entry name" value="Cytochrome b5-like heme/steroid binding domain"/>
    <property type="match status" value="1"/>
</dbReference>
<proteinExistence type="inferred from homology"/>
<dbReference type="InterPro" id="IPR036400">
    <property type="entry name" value="Cyt_B5-like_heme/steroid_sf"/>
</dbReference>
<evidence type="ECO:0000259" key="7">
    <source>
        <dbReference type="PROSITE" id="PS50255"/>
    </source>
</evidence>
<evidence type="ECO:0000256" key="1">
    <source>
        <dbReference type="ARBA" id="ARBA00022617"/>
    </source>
</evidence>
<sequence length="286" mass="31442">MSMNKIAYSMFIAFVASLGTLVSIQALSSSERDAADDDALDPITPEALAEHDGAESCWKAIDGRVYDITDYLPHHPTPEAVILEWCGKEASEAWHNKRPGVPHSPRAEGMLESYLIGRLVDEAGEPVEPEAAARIDESTDEAGNGEAADATARLSPAEDERLHRALLGLPLDGRYRGVFGDGGEMQVNVQFDLRDGVLSNVSYRHLAYRGVDYRALDEEDDLYPVWVQHQRLAEGLEGQPLTAIFALHEPERLAEDIDGYSGATLRGNKVHSAFRDALNRGVYSWP</sequence>
<evidence type="ECO:0000256" key="2">
    <source>
        <dbReference type="ARBA" id="ARBA00022723"/>
    </source>
</evidence>